<accession>A0A1M6NLV0</accession>
<gene>
    <name evidence="2" type="ORF">SAMN02745244_03668</name>
</gene>
<evidence type="ECO:0000313" key="3">
    <source>
        <dbReference type="Proteomes" id="UP000184512"/>
    </source>
</evidence>
<feature type="non-terminal residue" evidence="2">
    <location>
        <position position="1"/>
    </location>
</feature>
<keyword evidence="3" id="KW-1185">Reference proteome</keyword>
<dbReference type="Proteomes" id="UP000184512">
    <property type="component" value="Unassembled WGS sequence"/>
</dbReference>
<proteinExistence type="predicted"/>
<feature type="region of interest" description="Disordered" evidence="1">
    <location>
        <begin position="1"/>
        <end position="70"/>
    </location>
</feature>
<dbReference type="AlphaFoldDB" id="A0A1M6NLV0"/>
<protein>
    <submittedName>
        <fullName evidence="2">Uncharacterized protein</fullName>
    </submittedName>
</protein>
<feature type="compositionally biased region" description="Low complexity" evidence="1">
    <location>
        <begin position="34"/>
        <end position="46"/>
    </location>
</feature>
<evidence type="ECO:0000256" key="1">
    <source>
        <dbReference type="SAM" id="MobiDB-lite"/>
    </source>
</evidence>
<reference evidence="2 3" key="1">
    <citation type="submission" date="2016-11" db="EMBL/GenBank/DDBJ databases">
        <authorList>
            <person name="Jaros S."/>
            <person name="Januszkiewicz K."/>
            <person name="Wedrychowicz H."/>
        </authorList>
    </citation>
    <scope>NUCLEOTIDE SEQUENCE [LARGE SCALE GENOMIC DNA]</scope>
    <source>
        <strain evidence="2 3">DSM 12906</strain>
    </source>
</reference>
<feature type="compositionally biased region" description="Polar residues" evidence="1">
    <location>
        <begin position="1"/>
        <end position="11"/>
    </location>
</feature>
<organism evidence="2 3">
    <name type="scientific">Tessaracoccus bendigoensis DSM 12906</name>
    <dbReference type="NCBI Taxonomy" id="1123357"/>
    <lineage>
        <taxon>Bacteria</taxon>
        <taxon>Bacillati</taxon>
        <taxon>Actinomycetota</taxon>
        <taxon>Actinomycetes</taxon>
        <taxon>Propionibacteriales</taxon>
        <taxon>Propionibacteriaceae</taxon>
        <taxon>Tessaracoccus</taxon>
    </lineage>
</organism>
<name>A0A1M6NLV0_9ACTN</name>
<evidence type="ECO:0000313" key="2">
    <source>
        <dbReference type="EMBL" id="SHJ96703.1"/>
    </source>
</evidence>
<feature type="region of interest" description="Disordered" evidence="1">
    <location>
        <begin position="115"/>
        <end position="174"/>
    </location>
</feature>
<sequence>TRGKQLVTSDTAGIGHKPLVSTTTTTRQHDGRARQAPQSPQPSAAATPMERLVTSDISPTPGERLVTSDPAPIPAERLVTRGKQLVTSDTAGIGHKPLVSTTITTTWQLDAGLTVTRPAPPRAPVEGLVTRDPAPSPAEVPDLVKPENTPPPPRSCHGCARQGPQPARTSDRDSVARTFLVAKCSATNDRNGTVPASMIARNHFSDH</sequence>
<dbReference type="EMBL" id="FQZG01000120">
    <property type="protein sequence ID" value="SHJ96703.1"/>
    <property type="molecule type" value="Genomic_DNA"/>
</dbReference>